<dbReference type="InterPro" id="IPR050721">
    <property type="entry name" value="Trk_Ktr_HKT_K-transport"/>
</dbReference>
<reference evidence="3 4" key="1">
    <citation type="submission" date="2013-08" db="EMBL/GenBank/DDBJ databases">
        <title>The genome sequence of Knoellia sinensis.</title>
        <authorList>
            <person name="Zhu W."/>
            <person name="Wang G."/>
        </authorList>
    </citation>
    <scope>NUCLEOTIDE SEQUENCE [LARGE SCALE GENOMIC DNA]</scope>
    <source>
        <strain evidence="3 4">KCTC 19936</strain>
    </source>
</reference>
<feature type="domain" description="RCK C-terminal" evidence="2">
    <location>
        <begin position="148"/>
        <end position="230"/>
    </location>
</feature>
<comment type="caution">
    <text evidence="3">The sequence shown here is derived from an EMBL/GenBank/DDBJ whole genome shotgun (WGS) entry which is preliminary data.</text>
</comment>
<dbReference type="PROSITE" id="PS51202">
    <property type="entry name" value="RCK_C"/>
    <property type="match status" value="1"/>
</dbReference>
<accession>A0A0A0JAU7</accession>
<dbReference type="SUPFAM" id="SSF51735">
    <property type="entry name" value="NAD(P)-binding Rossmann-fold domains"/>
    <property type="match status" value="1"/>
</dbReference>
<dbReference type="eggNOG" id="COG0569">
    <property type="taxonomic scope" value="Bacteria"/>
</dbReference>
<dbReference type="AlphaFoldDB" id="A0A0A0JAU7"/>
<evidence type="ECO:0000259" key="1">
    <source>
        <dbReference type="PROSITE" id="PS51201"/>
    </source>
</evidence>
<evidence type="ECO:0000259" key="2">
    <source>
        <dbReference type="PROSITE" id="PS51202"/>
    </source>
</evidence>
<evidence type="ECO:0000313" key="3">
    <source>
        <dbReference type="EMBL" id="KGN33924.1"/>
    </source>
</evidence>
<dbReference type="Gene3D" id="3.30.70.1450">
    <property type="entry name" value="Regulator of K+ conductance, C-terminal domain"/>
    <property type="match status" value="1"/>
</dbReference>
<dbReference type="PANTHER" id="PTHR43833:SF7">
    <property type="entry name" value="KTR SYSTEM POTASSIUM UPTAKE PROTEIN C"/>
    <property type="match status" value="1"/>
</dbReference>
<dbReference type="Pfam" id="PF02254">
    <property type="entry name" value="TrkA_N"/>
    <property type="match status" value="1"/>
</dbReference>
<dbReference type="SUPFAM" id="SSF116726">
    <property type="entry name" value="TrkA C-terminal domain-like"/>
    <property type="match status" value="1"/>
</dbReference>
<dbReference type="EMBL" id="AVPJ01000003">
    <property type="protein sequence ID" value="KGN33924.1"/>
    <property type="molecule type" value="Genomic_DNA"/>
</dbReference>
<dbReference type="STRING" id="1385520.N802_09070"/>
<evidence type="ECO:0000313" key="4">
    <source>
        <dbReference type="Proteomes" id="UP000030002"/>
    </source>
</evidence>
<dbReference type="InterPro" id="IPR036291">
    <property type="entry name" value="NAD(P)-bd_dom_sf"/>
</dbReference>
<dbReference type="InterPro" id="IPR036721">
    <property type="entry name" value="RCK_C_sf"/>
</dbReference>
<keyword evidence="4" id="KW-1185">Reference proteome</keyword>
<dbReference type="PANTHER" id="PTHR43833">
    <property type="entry name" value="POTASSIUM CHANNEL PROTEIN 2-RELATED-RELATED"/>
    <property type="match status" value="1"/>
</dbReference>
<organism evidence="3 4">
    <name type="scientific">Knoellia sinensis KCTC 19936</name>
    <dbReference type="NCBI Taxonomy" id="1385520"/>
    <lineage>
        <taxon>Bacteria</taxon>
        <taxon>Bacillati</taxon>
        <taxon>Actinomycetota</taxon>
        <taxon>Actinomycetes</taxon>
        <taxon>Micrococcales</taxon>
        <taxon>Intrasporangiaceae</taxon>
        <taxon>Knoellia</taxon>
    </lineage>
</organism>
<proteinExistence type="predicted"/>
<dbReference type="Pfam" id="PF02080">
    <property type="entry name" value="TrkA_C"/>
    <property type="match status" value="1"/>
</dbReference>
<gene>
    <name evidence="3" type="ORF">N802_09070</name>
</gene>
<feature type="domain" description="RCK N-terminal" evidence="1">
    <location>
        <begin position="16"/>
        <end position="132"/>
    </location>
</feature>
<dbReference type="Proteomes" id="UP000030002">
    <property type="component" value="Unassembled WGS sequence"/>
</dbReference>
<sequence length="230" mass="24515">MEPLVQEDAVAGKNSDLDVLVIGLGRFGGAAALELRRLGHRVTAIEKDGMLAERFLGRINSIIHADASDASVIRDAKASRYKVAVVGVGSSLEASVLASANLVDAGIPDIWAKAMSPEHARILDRIGVQHIVRPEADTGRRVAHLVGGKLQDYIEFDDGFAIVKMRPPTEAVGFTLEQSAIRSKYGVTIVGVKSPGEDFTYAVPSTKVSAHDTLIVSGPTELLERLAARP</sequence>
<dbReference type="PROSITE" id="PS51201">
    <property type="entry name" value="RCK_N"/>
    <property type="match status" value="1"/>
</dbReference>
<dbReference type="Gene3D" id="3.40.50.720">
    <property type="entry name" value="NAD(P)-binding Rossmann-like Domain"/>
    <property type="match status" value="1"/>
</dbReference>
<dbReference type="GO" id="GO:0008324">
    <property type="term" value="F:monoatomic cation transmembrane transporter activity"/>
    <property type="evidence" value="ECO:0007669"/>
    <property type="project" value="InterPro"/>
</dbReference>
<dbReference type="InterPro" id="IPR006037">
    <property type="entry name" value="RCK_C"/>
</dbReference>
<dbReference type="InterPro" id="IPR003148">
    <property type="entry name" value="RCK_N"/>
</dbReference>
<dbReference type="GO" id="GO:0006813">
    <property type="term" value="P:potassium ion transport"/>
    <property type="evidence" value="ECO:0007669"/>
    <property type="project" value="InterPro"/>
</dbReference>
<protein>
    <submittedName>
        <fullName evidence="3">Potassium transporter</fullName>
    </submittedName>
</protein>
<name>A0A0A0JAU7_9MICO</name>